<dbReference type="Proteomes" id="UP000824120">
    <property type="component" value="Chromosome 10"/>
</dbReference>
<sequence length="90" mass="10316">MNAYSALWTLYPPQTSLCGIIVGGHGFKLWKQLLIEMQGKDVYNRPLWSGPSLDPTHRLELKYIDCNSLPILEKLTLTDKLIETKRTVSR</sequence>
<evidence type="ECO:0000313" key="2">
    <source>
        <dbReference type="Proteomes" id="UP000824120"/>
    </source>
</evidence>
<reference evidence="1 2" key="1">
    <citation type="submission" date="2020-09" db="EMBL/GenBank/DDBJ databases">
        <title>De no assembly of potato wild relative species, Solanum commersonii.</title>
        <authorList>
            <person name="Cho K."/>
        </authorList>
    </citation>
    <scope>NUCLEOTIDE SEQUENCE [LARGE SCALE GENOMIC DNA]</scope>
    <source>
        <strain evidence="1">LZ3.2</strain>
        <tissue evidence="1">Leaf</tissue>
    </source>
</reference>
<organism evidence="1 2">
    <name type="scientific">Solanum commersonii</name>
    <name type="common">Commerson's wild potato</name>
    <name type="synonym">Commerson's nightshade</name>
    <dbReference type="NCBI Taxonomy" id="4109"/>
    <lineage>
        <taxon>Eukaryota</taxon>
        <taxon>Viridiplantae</taxon>
        <taxon>Streptophyta</taxon>
        <taxon>Embryophyta</taxon>
        <taxon>Tracheophyta</taxon>
        <taxon>Spermatophyta</taxon>
        <taxon>Magnoliopsida</taxon>
        <taxon>eudicotyledons</taxon>
        <taxon>Gunneridae</taxon>
        <taxon>Pentapetalae</taxon>
        <taxon>asterids</taxon>
        <taxon>lamiids</taxon>
        <taxon>Solanales</taxon>
        <taxon>Solanaceae</taxon>
        <taxon>Solanoideae</taxon>
        <taxon>Solaneae</taxon>
        <taxon>Solanum</taxon>
    </lineage>
</organism>
<proteinExistence type="predicted"/>
<dbReference type="AlphaFoldDB" id="A0A9J5X7R5"/>
<protein>
    <submittedName>
        <fullName evidence="1">Uncharacterized protein</fullName>
    </submittedName>
</protein>
<evidence type="ECO:0000313" key="1">
    <source>
        <dbReference type="EMBL" id="KAG5583302.1"/>
    </source>
</evidence>
<gene>
    <name evidence="1" type="ORF">H5410_053929</name>
</gene>
<comment type="caution">
    <text evidence="1">The sequence shown here is derived from an EMBL/GenBank/DDBJ whole genome shotgun (WGS) entry which is preliminary data.</text>
</comment>
<name>A0A9J5X7R5_SOLCO</name>
<keyword evidence="2" id="KW-1185">Reference proteome</keyword>
<accession>A0A9J5X7R5</accession>
<dbReference type="EMBL" id="JACXVP010000010">
    <property type="protein sequence ID" value="KAG5583302.1"/>
    <property type="molecule type" value="Genomic_DNA"/>
</dbReference>